<name>A0A367R9H1_NOSPU</name>
<dbReference type="InterPro" id="IPR036397">
    <property type="entry name" value="RNaseH_sf"/>
</dbReference>
<dbReference type="Gene3D" id="3.30.420.10">
    <property type="entry name" value="Ribonuclease H-like superfamily/Ribonuclease H"/>
    <property type="match status" value="1"/>
</dbReference>
<comment type="caution">
    <text evidence="2">The sequence shown here is derived from an EMBL/GenBank/DDBJ whole genome shotgun (WGS) entry which is preliminary data.</text>
</comment>
<dbReference type="InterPro" id="IPR001584">
    <property type="entry name" value="Integrase_cat-core"/>
</dbReference>
<dbReference type="Proteomes" id="UP000252085">
    <property type="component" value="Unassembled WGS sequence"/>
</dbReference>
<dbReference type="AlphaFoldDB" id="A0A367R9H1"/>
<evidence type="ECO:0000313" key="3">
    <source>
        <dbReference type="Proteomes" id="UP000252085"/>
    </source>
</evidence>
<dbReference type="EMBL" id="LXQE01000162">
    <property type="protein sequence ID" value="RCJ33035.1"/>
    <property type="molecule type" value="Genomic_DNA"/>
</dbReference>
<accession>A0A367R9H1</accession>
<sequence>MLYSQRFKFSVSRASYLASFLPFSNRRTHVYLGFDPPSSLVVALAMRHAMLRKQYSSEYKLYCEWGTYGVPENLFTDGGKDFRSEHLKQIGFQLGFECHLRDRPPEGGIEERGFGTIKTDFLSGFYGYLGSNIQERPEGALVAEEDTLRQLWELMAEKNTPLINELLLQVGKHPGFETWLEEGKIPTELLKTLVNSLKTQERFAGQSGRFYTTASFYHSSAINTRSN</sequence>
<proteinExistence type="predicted"/>
<organism evidence="2 3">
    <name type="scientific">Nostoc punctiforme NIES-2108</name>
    <dbReference type="NCBI Taxonomy" id="1356359"/>
    <lineage>
        <taxon>Bacteria</taxon>
        <taxon>Bacillati</taxon>
        <taxon>Cyanobacteriota</taxon>
        <taxon>Cyanophyceae</taxon>
        <taxon>Nostocales</taxon>
        <taxon>Nostocaceae</taxon>
        <taxon>Nostoc</taxon>
    </lineage>
</organism>
<reference evidence="2 3" key="1">
    <citation type="submission" date="2016-04" db="EMBL/GenBank/DDBJ databases">
        <authorList>
            <person name="Evans L.H."/>
            <person name="Alamgir A."/>
            <person name="Owens N."/>
            <person name="Weber N.D."/>
            <person name="Virtaneva K."/>
            <person name="Barbian K."/>
            <person name="Babar A."/>
            <person name="Rosenke K."/>
        </authorList>
    </citation>
    <scope>NUCLEOTIDE SEQUENCE [LARGE SCALE GENOMIC DNA]</scope>
    <source>
        <strain evidence="2">NIES-2108</strain>
    </source>
</reference>
<evidence type="ECO:0000313" key="2">
    <source>
        <dbReference type="EMBL" id="RCJ33035.1"/>
    </source>
</evidence>
<gene>
    <name evidence="2" type="ORF">A6769_26795</name>
</gene>
<dbReference type="PROSITE" id="PS50994">
    <property type="entry name" value="INTEGRASE"/>
    <property type="match status" value="1"/>
</dbReference>
<dbReference type="SUPFAM" id="SSF53098">
    <property type="entry name" value="Ribonuclease H-like"/>
    <property type="match status" value="1"/>
</dbReference>
<dbReference type="InterPro" id="IPR012337">
    <property type="entry name" value="RNaseH-like_sf"/>
</dbReference>
<evidence type="ECO:0000259" key="1">
    <source>
        <dbReference type="PROSITE" id="PS50994"/>
    </source>
</evidence>
<protein>
    <recommendedName>
        <fullName evidence="1">Integrase catalytic domain-containing protein</fullName>
    </recommendedName>
</protein>
<dbReference type="GO" id="GO:0015074">
    <property type="term" value="P:DNA integration"/>
    <property type="evidence" value="ECO:0007669"/>
    <property type="project" value="InterPro"/>
</dbReference>
<dbReference type="GO" id="GO:0003676">
    <property type="term" value="F:nucleic acid binding"/>
    <property type="evidence" value="ECO:0007669"/>
    <property type="project" value="InterPro"/>
</dbReference>
<feature type="domain" description="Integrase catalytic" evidence="1">
    <location>
        <begin position="8"/>
        <end position="194"/>
    </location>
</feature>